<sequence length="1034" mass="121298">MDGTKTLFKEKLPKYHHLKKIRDRLWAEDEKSSVSVMVGSGFSLNANKLDDSLDSMLTWLGLKNKVLEGLNHSELPNSENVLDISESYVDEYGRDSLDTLIKQAVPDQNYEPGEIHKSLLRLPWSDVYTTNYDTLLERTLPYIIERNYHVIYDVRDIPNWVAPRIVKLHGSFPSNRPFIFTRSDFDSYYTEFAPLVNMVQQSIMETTFVLLGFSGDDPNFESWTKWVHKNLGEHMPKIYMLAYDEHKRESLLKERGITLIDFKEVYKEKNTGNVYEQMFNDVFQYLAYKEKKDERDWPYKSYLGSYFKKIDNALDTFIYNRENYPGWLVMPDIIKKRSTESVQLACNELERLAANSENEISKRISAVNEIIWVYDTFQIPIDYGLHKMMKKLIDESTATDCPAGIESIIVRLLKEARLDYNENDFNTYLEILENRDLNEDVTNRLIFEQILMKTAKFEYNEARSLLDEWSLTNKDIEWMVKKAVIFSRIGEKEKAIKILENNLTTVRKIIAIKNNNYRLLSLEGIILSILIRLERNTMQNSKERLLILETRLSNPLRELDFMFSRIKPYEDKTRLLEKKEFDPNRITRTSRFNNTLDLELIDSYSMLMLYEEFGLGSTGQKFAKNAINIALKNAEKLYPFYSWIMYLRIGDVKEINQYFSRDVIYKTDRTSLSLFAEIVMGGILSKQNTNLMLEVLSRIYFALRKEEKVKVDKVVIELYENRSFQEGNRNNKKIFEHLFRRILFDKNNDEKGTFISEVYKLPIIGDPQGSLSEMILDEYSFYDPSFEFDFSGHIEIDVDIAEVNRLLKILKGEKSNIRDASLRRLANLLATDNLPDEFVATFRTGIADIIRKEESNYCNGLLESYLVLITNDIELQEKYSHLRIQESIPKSHDSTTGVTSIGIGLDTLLRDLRNIFPGFKNKENYFLSLTNETYTTWLKNFYEWWESQEEWLLREQTESLFGKSDDLLIMIIFLKNSFLPNIPINCLTTSDKDKLEGIYLKLCEIKPEMALLLIPVLLRIGIDTQNGLEKYMMD</sequence>
<proteinExistence type="predicted"/>
<accession>A0ABU5CM40</accession>
<dbReference type="InterPro" id="IPR029035">
    <property type="entry name" value="DHS-like_NAD/FAD-binding_dom"/>
</dbReference>
<reference evidence="1 2" key="1">
    <citation type="submission" date="2023-10" db="EMBL/GenBank/DDBJ databases">
        <title>Virgibacillus soli CC-YMP-6 genome.</title>
        <authorList>
            <person name="Miliotis G."/>
            <person name="Sengupta P."/>
            <person name="Hameed A."/>
            <person name="Chuvochina M."/>
            <person name="Mcdonagh F."/>
            <person name="Simpson A.C."/>
            <person name="Singh N.K."/>
            <person name="Rekha P.D."/>
            <person name="Raman K."/>
            <person name="Hugenholtz P."/>
            <person name="Venkateswaran K."/>
        </authorList>
    </citation>
    <scope>NUCLEOTIDE SEQUENCE [LARGE SCALE GENOMIC DNA]</scope>
    <source>
        <strain evidence="1 2">CC-YMP-6</strain>
    </source>
</reference>
<name>A0ABU5CM40_9BACI</name>
<dbReference type="SUPFAM" id="SSF52467">
    <property type="entry name" value="DHS-like NAD/FAD-binding domain"/>
    <property type="match status" value="1"/>
</dbReference>
<keyword evidence="2" id="KW-1185">Reference proteome</keyword>
<evidence type="ECO:0000313" key="1">
    <source>
        <dbReference type="EMBL" id="MDY0407409.1"/>
    </source>
</evidence>
<protein>
    <submittedName>
        <fullName evidence="1">SIR2 family protein</fullName>
    </submittedName>
</protein>
<dbReference type="Pfam" id="PF13289">
    <property type="entry name" value="SIR2_2"/>
    <property type="match status" value="1"/>
</dbReference>
<organism evidence="1 2">
    <name type="scientific">Paracerasibacillus soli</name>
    <dbReference type="NCBI Taxonomy" id="480284"/>
    <lineage>
        <taxon>Bacteria</taxon>
        <taxon>Bacillati</taxon>
        <taxon>Bacillota</taxon>
        <taxon>Bacilli</taxon>
        <taxon>Bacillales</taxon>
        <taxon>Bacillaceae</taxon>
        <taxon>Paracerasibacillus</taxon>
    </lineage>
</organism>
<dbReference type="Proteomes" id="UP001275315">
    <property type="component" value="Unassembled WGS sequence"/>
</dbReference>
<dbReference type="EMBL" id="JAWDIQ010000001">
    <property type="protein sequence ID" value="MDY0407409.1"/>
    <property type="molecule type" value="Genomic_DNA"/>
</dbReference>
<evidence type="ECO:0000313" key="2">
    <source>
        <dbReference type="Proteomes" id="UP001275315"/>
    </source>
</evidence>
<gene>
    <name evidence="1" type="ORF">RWD45_00560</name>
</gene>
<dbReference type="RefSeq" id="WP_320378239.1">
    <property type="nucleotide sequence ID" value="NZ_JAWDIQ010000001.1"/>
</dbReference>
<comment type="caution">
    <text evidence="1">The sequence shown here is derived from an EMBL/GenBank/DDBJ whole genome shotgun (WGS) entry which is preliminary data.</text>
</comment>